<reference evidence="1 2" key="1">
    <citation type="submission" date="2008-10" db="EMBL/GenBank/DDBJ databases">
        <title>Draft genome sequence of Desulvovibrio piger (ATCC 29098).</title>
        <authorList>
            <person name="Sudarsanam P."/>
            <person name="Ley R."/>
            <person name="Guruge J."/>
            <person name="Turnbaugh P.J."/>
            <person name="Mahowald M."/>
            <person name="Liep D."/>
            <person name="Gordon J."/>
        </authorList>
    </citation>
    <scope>NUCLEOTIDE SEQUENCE [LARGE SCALE GENOMIC DNA]</scope>
    <source>
        <strain evidence="1 2">ATCC 29098</strain>
    </source>
</reference>
<dbReference type="AlphaFoldDB" id="B6WT70"/>
<evidence type="ECO:0000313" key="1">
    <source>
        <dbReference type="EMBL" id="EEB33982.1"/>
    </source>
</evidence>
<organism evidence="1 2">
    <name type="scientific">Desulfovibrio piger ATCC 29098</name>
    <dbReference type="NCBI Taxonomy" id="411464"/>
    <lineage>
        <taxon>Bacteria</taxon>
        <taxon>Pseudomonadati</taxon>
        <taxon>Thermodesulfobacteriota</taxon>
        <taxon>Desulfovibrionia</taxon>
        <taxon>Desulfovibrionales</taxon>
        <taxon>Desulfovibrionaceae</taxon>
        <taxon>Desulfovibrio</taxon>
    </lineage>
</organism>
<comment type="caution">
    <text evidence="1">The sequence shown here is derived from an EMBL/GenBank/DDBJ whole genome shotgun (WGS) entry which is preliminary data.</text>
</comment>
<proteinExistence type="predicted"/>
<evidence type="ECO:0000313" key="2">
    <source>
        <dbReference type="Proteomes" id="UP000003676"/>
    </source>
</evidence>
<sequence>MLGWDGMVCSLASLLLFLDIFLLLAVYAVSQVPIMHGDEV</sequence>
<protein>
    <submittedName>
        <fullName evidence="1">Uncharacterized protein</fullName>
    </submittedName>
</protein>
<dbReference type="HOGENOM" id="CLU_3288543_0_0_7"/>
<gene>
    <name evidence="1" type="ORF">DESPIG_01275</name>
</gene>
<dbReference type="Proteomes" id="UP000003676">
    <property type="component" value="Unassembled WGS sequence"/>
</dbReference>
<name>B6WT70_9BACT</name>
<reference evidence="1 2" key="2">
    <citation type="submission" date="2008-10" db="EMBL/GenBank/DDBJ databases">
        <authorList>
            <person name="Fulton L."/>
            <person name="Clifton S."/>
            <person name="Fulton B."/>
            <person name="Xu J."/>
            <person name="Minx P."/>
            <person name="Pepin K.H."/>
            <person name="Johnson M."/>
            <person name="Bhonagiri V."/>
            <person name="Nash W.E."/>
            <person name="Mardis E.R."/>
            <person name="Wilson R.K."/>
        </authorList>
    </citation>
    <scope>NUCLEOTIDE SEQUENCE [LARGE SCALE GENOMIC DNA]</scope>
    <source>
        <strain evidence="1 2">ATCC 29098</strain>
    </source>
</reference>
<dbReference type="EMBL" id="ABXU01000029">
    <property type="protein sequence ID" value="EEB33982.1"/>
    <property type="molecule type" value="Genomic_DNA"/>
</dbReference>
<accession>B6WT70</accession>